<gene>
    <name evidence="1" type="ORF">H7K45_06635</name>
</gene>
<evidence type="ECO:0000313" key="1">
    <source>
        <dbReference type="EMBL" id="MCV7420210.1"/>
    </source>
</evidence>
<organism evidence="1 2">
    <name type="scientific">Mycobacterium yunnanensis</name>
    <dbReference type="NCBI Taxonomy" id="368477"/>
    <lineage>
        <taxon>Bacteria</taxon>
        <taxon>Bacillati</taxon>
        <taxon>Actinomycetota</taxon>
        <taxon>Actinomycetes</taxon>
        <taxon>Mycobacteriales</taxon>
        <taxon>Mycobacteriaceae</taxon>
        <taxon>Mycobacterium</taxon>
    </lineage>
</organism>
<reference evidence="1" key="1">
    <citation type="submission" date="2020-07" db="EMBL/GenBank/DDBJ databases">
        <authorList>
            <person name="Pettersson B.M.F."/>
            <person name="Behra P.R.K."/>
            <person name="Ramesh M."/>
            <person name="Das S."/>
            <person name="Dasgupta S."/>
            <person name="Kirsebom L.A."/>
        </authorList>
    </citation>
    <scope>NUCLEOTIDE SEQUENCE</scope>
    <source>
        <strain evidence="1">DSM 44838</strain>
    </source>
</reference>
<keyword evidence="1" id="KW-0436">Ligase</keyword>
<evidence type="ECO:0000313" key="2">
    <source>
        <dbReference type="Proteomes" id="UP001141629"/>
    </source>
</evidence>
<dbReference type="AlphaFoldDB" id="A0A9X2YZ30"/>
<dbReference type="Proteomes" id="UP001141629">
    <property type="component" value="Unassembled WGS sequence"/>
</dbReference>
<protein>
    <submittedName>
        <fullName evidence="1">Fatty-acid--CoA ligase</fullName>
    </submittedName>
</protein>
<keyword evidence="2" id="KW-1185">Reference proteome</keyword>
<proteinExistence type="predicted"/>
<reference evidence="1" key="2">
    <citation type="journal article" date="2022" name="BMC Genomics">
        <title>Comparative genome analysis of mycobacteria focusing on tRNA and non-coding RNA.</title>
        <authorList>
            <person name="Behra P.R.K."/>
            <person name="Pettersson B.M.F."/>
            <person name="Ramesh M."/>
            <person name="Das S."/>
            <person name="Dasgupta S."/>
            <person name="Kirsebom L.A."/>
        </authorList>
    </citation>
    <scope>NUCLEOTIDE SEQUENCE</scope>
    <source>
        <strain evidence="1">DSM 44838</strain>
    </source>
</reference>
<dbReference type="EMBL" id="JACKVK010000004">
    <property type="protein sequence ID" value="MCV7420210.1"/>
    <property type="molecule type" value="Genomic_DNA"/>
</dbReference>
<dbReference type="GO" id="GO:0016874">
    <property type="term" value="F:ligase activity"/>
    <property type="evidence" value="ECO:0007669"/>
    <property type="project" value="UniProtKB-KW"/>
</dbReference>
<sequence length="210" mass="23214">MTHWLHHSLVLASDHRATHPERVGPLLRRRQAALAEIGAHHVLVYTSITDPERVLVVIAVHAREPLLDILHSRAVFEWFDAVGVDDIPAVFAGELVEALTVDPADPVTVPEVVVSMVTPVDDLAGLREHVLASGADLRAAGVRRLSAFSAFDDPLEVMLLLQIHDEAHAHHWLRYSDLAAEWLTKAGVGAYPPVFVGRLHSLVRVDPRRR</sequence>
<comment type="caution">
    <text evidence="1">The sequence shown here is derived from an EMBL/GenBank/DDBJ whole genome shotgun (WGS) entry which is preliminary data.</text>
</comment>
<dbReference type="RefSeq" id="WP_263994989.1">
    <property type="nucleotide sequence ID" value="NZ_JACKVK010000004.1"/>
</dbReference>
<accession>A0A9X2YZ30</accession>
<name>A0A9X2YZ30_9MYCO</name>